<keyword evidence="4" id="KW-1015">Disulfide bond</keyword>
<gene>
    <name evidence="8" type="ORF">GCM10010201_01850</name>
</gene>
<proteinExistence type="predicted"/>
<dbReference type="EMBL" id="BAAARY010000001">
    <property type="protein sequence ID" value="GAA2510716.1"/>
    <property type="molecule type" value="Genomic_DNA"/>
</dbReference>
<dbReference type="PROSITE" id="PS51352">
    <property type="entry name" value="THIOREDOXIN_2"/>
    <property type="match status" value="1"/>
</dbReference>
<dbReference type="RefSeq" id="WP_344166787.1">
    <property type="nucleotide sequence ID" value="NZ_BAAARY010000001.1"/>
</dbReference>
<keyword evidence="2" id="KW-0201">Cytochrome c-type biogenesis</keyword>
<dbReference type="InterPro" id="IPR013766">
    <property type="entry name" value="Thioredoxin_domain"/>
</dbReference>
<feature type="chain" id="PRO_5047361387" description="Thioredoxin domain-containing protein" evidence="6">
    <location>
        <begin position="22"/>
        <end position="195"/>
    </location>
</feature>
<evidence type="ECO:0000313" key="9">
    <source>
        <dbReference type="Proteomes" id="UP001499978"/>
    </source>
</evidence>
<dbReference type="Gene3D" id="3.40.30.10">
    <property type="entry name" value="Glutaredoxin"/>
    <property type="match status" value="1"/>
</dbReference>
<keyword evidence="6" id="KW-0732">Signal</keyword>
<evidence type="ECO:0000256" key="4">
    <source>
        <dbReference type="ARBA" id="ARBA00023157"/>
    </source>
</evidence>
<reference evidence="9" key="1">
    <citation type="journal article" date="2019" name="Int. J. Syst. Evol. Microbiol.">
        <title>The Global Catalogue of Microorganisms (GCM) 10K type strain sequencing project: providing services to taxonomists for standard genome sequencing and annotation.</title>
        <authorList>
            <consortium name="The Broad Institute Genomics Platform"/>
            <consortium name="The Broad Institute Genome Sequencing Center for Infectious Disease"/>
            <person name="Wu L."/>
            <person name="Ma J."/>
        </authorList>
    </citation>
    <scope>NUCLEOTIDE SEQUENCE [LARGE SCALE GENOMIC DNA]</scope>
    <source>
        <strain evidence="9">JCM 3367</strain>
    </source>
</reference>
<dbReference type="PANTHER" id="PTHR42852">
    <property type="entry name" value="THIOL:DISULFIDE INTERCHANGE PROTEIN DSBE"/>
    <property type="match status" value="1"/>
</dbReference>
<evidence type="ECO:0000256" key="2">
    <source>
        <dbReference type="ARBA" id="ARBA00022748"/>
    </source>
</evidence>
<evidence type="ECO:0000259" key="7">
    <source>
        <dbReference type="PROSITE" id="PS51352"/>
    </source>
</evidence>
<dbReference type="Pfam" id="PF00578">
    <property type="entry name" value="AhpC-TSA"/>
    <property type="match status" value="1"/>
</dbReference>
<evidence type="ECO:0000256" key="1">
    <source>
        <dbReference type="ARBA" id="ARBA00004196"/>
    </source>
</evidence>
<comment type="caution">
    <text evidence="8">The sequence shown here is derived from an EMBL/GenBank/DDBJ whole genome shotgun (WGS) entry which is preliminary data.</text>
</comment>
<feature type="domain" description="Thioredoxin" evidence="7">
    <location>
        <begin position="47"/>
        <end position="189"/>
    </location>
</feature>
<dbReference type="PANTHER" id="PTHR42852:SF6">
    <property type="entry name" value="THIOL:DISULFIDE INTERCHANGE PROTEIN DSBE"/>
    <property type="match status" value="1"/>
</dbReference>
<dbReference type="InterPro" id="IPR050553">
    <property type="entry name" value="Thioredoxin_ResA/DsbE_sf"/>
</dbReference>
<dbReference type="PROSITE" id="PS00194">
    <property type="entry name" value="THIOREDOXIN_1"/>
    <property type="match status" value="1"/>
</dbReference>
<evidence type="ECO:0000256" key="6">
    <source>
        <dbReference type="SAM" id="SignalP"/>
    </source>
</evidence>
<evidence type="ECO:0000313" key="8">
    <source>
        <dbReference type="EMBL" id="GAA2510716.1"/>
    </source>
</evidence>
<dbReference type="InterPro" id="IPR017937">
    <property type="entry name" value="Thioredoxin_CS"/>
</dbReference>
<name>A0ABP6A9A3_9ACTN</name>
<dbReference type="InterPro" id="IPR000866">
    <property type="entry name" value="AhpC/TSA"/>
</dbReference>
<keyword evidence="5" id="KW-0676">Redox-active center</keyword>
<keyword evidence="3" id="KW-0735">Signal-anchor</keyword>
<dbReference type="Proteomes" id="UP001499978">
    <property type="component" value="Unassembled WGS sequence"/>
</dbReference>
<feature type="signal peptide" evidence="6">
    <location>
        <begin position="1"/>
        <end position="21"/>
    </location>
</feature>
<dbReference type="CDD" id="cd02966">
    <property type="entry name" value="TlpA_like_family"/>
    <property type="match status" value="1"/>
</dbReference>
<comment type="subcellular location">
    <subcellularLocation>
        <location evidence="1">Cell envelope</location>
    </subcellularLocation>
</comment>
<organism evidence="8 9">
    <name type="scientific">Pilimelia columellifera subsp. columellifera</name>
    <dbReference type="NCBI Taxonomy" id="706583"/>
    <lineage>
        <taxon>Bacteria</taxon>
        <taxon>Bacillati</taxon>
        <taxon>Actinomycetota</taxon>
        <taxon>Actinomycetes</taxon>
        <taxon>Micromonosporales</taxon>
        <taxon>Micromonosporaceae</taxon>
        <taxon>Pilimelia</taxon>
    </lineage>
</organism>
<evidence type="ECO:0000256" key="5">
    <source>
        <dbReference type="ARBA" id="ARBA00023284"/>
    </source>
</evidence>
<keyword evidence="9" id="KW-1185">Reference proteome</keyword>
<dbReference type="SUPFAM" id="SSF52833">
    <property type="entry name" value="Thioredoxin-like"/>
    <property type="match status" value="1"/>
</dbReference>
<evidence type="ECO:0000256" key="3">
    <source>
        <dbReference type="ARBA" id="ARBA00022968"/>
    </source>
</evidence>
<keyword evidence="3" id="KW-0812">Transmembrane</keyword>
<accession>A0ABP6A9A3</accession>
<sequence>MGIGRRIAAAALALSAVGAVAACGGDDPAAAEGRCITAADGWLRCPTGDRSAAPPVAGELLDRGRYDLAAASGQVVVLNFWGSWCAPCRAEAVDLEAAYQATKGLGVAFVGVNIRDERDKALAFEVGRVTYPSLFDPRSAVAIAFDIPPNATPATVVIDRSGRVAAVKRGIVQRSTLEPVVREIAAEGAADAGPA</sequence>
<dbReference type="PROSITE" id="PS51257">
    <property type="entry name" value="PROKAR_LIPOPROTEIN"/>
    <property type="match status" value="1"/>
</dbReference>
<dbReference type="InterPro" id="IPR036249">
    <property type="entry name" value="Thioredoxin-like_sf"/>
</dbReference>
<protein>
    <recommendedName>
        <fullName evidence="7">Thioredoxin domain-containing protein</fullName>
    </recommendedName>
</protein>